<protein>
    <submittedName>
        <fullName evidence="2">Uncharacterized protein</fullName>
    </submittedName>
</protein>
<feature type="compositionally biased region" description="Basic residues" evidence="1">
    <location>
        <begin position="43"/>
        <end position="57"/>
    </location>
</feature>
<evidence type="ECO:0000256" key="1">
    <source>
        <dbReference type="SAM" id="MobiDB-lite"/>
    </source>
</evidence>
<dbReference type="RefSeq" id="YP_008319408.1">
    <property type="nucleotide sequence ID" value="NC_021858.1"/>
</dbReference>
<evidence type="ECO:0000313" key="2">
    <source>
        <dbReference type="EMBL" id="AGO82739.1"/>
    </source>
</evidence>
<dbReference type="EMBL" id="KC977570">
    <property type="protein sequence ID" value="AGO82739.1"/>
    <property type="molecule type" value="Genomic_DNA"/>
</dbReference>
<organism evidence="2 3">
    <name type="scientific">Pandoravirus dulcis</name>
    <dbReference type="NCBI Taxonomy" id="1349409"/>
    <lineage>
        <taxon>Viruses</taxon>
        <taxon>Pandoravirus</taxon>
    </lineage>
</organism>
<proteinExistence type="predicted"/>
<dbReference type="KEGG" id="vg:16512923"/>
<sequence>MAFGRTRRTGRETDAANDKRDHKEGGFLKGRPQRDIGFSRFFSQRKKKGRKPRTTKRARKKAMEVVTEQDRQWLDKSLACVTCDGRVDAEALGAVEFAHDFAKARAVLVAERAKGIAPTAYFELVGVLRLSRWGDIDALSVVPGCQTGRAWTAKSHPDDPDLDLHDNDDALAALVALSVSAGRHCAFALVRSGLMFDEDGPYLCTTADTWLVRMSDALTLQPRPWDLAAVDRELALARTLVDLLLDRQKPALGGECGYTTVSSVRLRVHGDEIADAYDHATRLFDDHGLSLARGQSVCRARENAIKALRVFVAGVERMQATPAIYLGAIAPAIAARIQGDFEARRGA</sequence>
<feature type="region of interest" description="Disordered" evidence="1">
    <location>
        <begin position="1"/>
        <end position="57"/>
    </location>
</feature>
<gene>
    <name evidence="2" type="ORF">pdul_cds_613</name>
</gene>
<name>S4VXW5_9VIRU</name>
<dbReference type="GeneID" id="16512923"/>
<reference evidence="2 3" key="1">
    <citation type="journal article" date="2013" name="Science">
        <title>Pandoraviruses: amoeba viruses with genomes up to 2.5 Mb reaching that of parasitic eukaryotes.</title>
        <authorList>
            <person name="Philippe N."/>
            <person name="Legendre M."/>
            <person name="Doutre G."/>
            <person name="Coute Y."/>
            <person name="Poirot O."/>
            <person name="Lescot M."/>
            <person name="Arslan D."/>
            <person name="Seltzer V."/>
            <person name="Bertaux L."/>
            <person name="Bruley C."/>
            <person name="Garin J."/>
            <person name="Claverie J.M."/>
            <person name="Abergel C."/>
        </authorList>
    </citation>
    <scope>NUCLEOTIDE SEQUENCE [LARGE SCALE GENOMIC DNA]</scope>
    <source>
        <strain evidence="2">Melbourne</strain>
    </source>
</reference>
<feature type="compositionally biased region" description="Basic and acidic residues" evidence="1">
    <location>
        <begin position="9"/>
        <end position="26"/>
    </location>
</feature>
<dbReference type="Proteomes" id="UP000201566">
    <property type="component" value="Segment"/>
</dbReference>
<evidence type="ECO:0000313" key="3">
    <source>
        <dbReference type="Proteomes" id="UP000201566"/>
    </source>
</evidence>
<accession>S4VXW5</accession>